<dbReference type="InterPro" id="IPR026516">
    <property type="entry name" value="THAP1/10"/>
</dbReference>
<dbReference type="SMART" id="SM00980">
    <property type="entry name" value="THAP"/>
    <property type="match status" value="1"/>
</dbReference>
<keyword evidence="1" id="KW-0479">Metal-binding</keyword>
<dbReference type="GeneTree" id="ENSGT00950000183392"/>
<keyword evidence="6" id="KW-0175">Coiled coil</keyword>
<dbReference type="Ensembl" id="ENSACIT00000018974.1">
    <property type="protein sequence ID" value="ENSACIP00000018477.1"/>
    <property type="gene ID" value="ENSACIG00000014419.1"/>
</dbReference>
<dbReference type="GO" id="GO:0001935">
    <property type="term" value="P:endothelial cell proliferation"/>
    <property type="evidence" value="ECO:0007669"/>
    <property type="project" value="UniProtKB-UniRule"/>
</dbReference>
<keyword evidence="4 5" id="KW-0238">DNA-binding</keyword>
<keyword evidence="2 5" id="KW-0863">Zinc-finger</keyword>
<protein>
    <recommendedName>
        <fullName evidence="6">THAP domain-containing protein 1</fullName>
    </recommendedName>
</protein>
<dbReference type="AlphaFoldDB" id="A0A3Q0S6N0"/>
<dbReference type="GO" id="GO:0000978">
    <property type="term" value="F:RNA polymerase II cis-regulatory region sequence-specific DNA binding"/>
    <property type="evidence" value="ECO:0007669"/>
    <property type="project" value="TreeGrafter"/>
</dbReference>
<dbReference type="PROSITE" id="PS50950">
    <property type="entry name" value="ZF_THAP"/>
    <property type="match status" value="1"/>
</dbReference>
<evidence type="ECO:0000256" key="4">
    <source>
        <dbReference type="ARBA" id="ARBA00023125"/>
    </source>
</evidence>
<evidence type="ECO:0000256" key="6">
    <source>
        <dbReference type="RuleBase" id="RU369073"/>
    </source>
</evidence>
<dbReference type="PANTHER" id="PTHR46600:SF7">
    <property type="entry name" value="SI:DKEY-228B2.6-RELATED"/>
    <property type="match status" value="1"/>
</dbReference>
<keyword evidence="3" id="KW-0862">Zinc</keyword>
<dbReference type="GO" id="GO:0005654">
    <property type="term" value="C:nucleoplasm"/>
    <property type="evidence" value="ECO:0007669"/>
    <property type="project" value="UniProtKB-SubCell"/>
</dbReference>
<dbReference type="Gene3D" id="6.20.210.20">
    <property type="entry name" value="THAP domain"/>
    <property type="match status" value="1"/>
</dbReference>
<accession>A0A3Q0S6N0</accession>
<dbReference type="SMART" id="SM00692">
    <property type="entry name" value="DM3"/>
    <property type="match status" value="1"/>
</dbReference>
<organism evidence="8 9">
    <name type="scientific">Amphilophus citrinellus</name>
    <name type="common">Midas cichlid</name>
    <name type="synonym">Cichlasoma citrinellum</name>
    <dbReference type="NCBI Taxonomy" id="61819"/>
    <lineage>
        <taxon>Eukaryota</taxon>
        <taxon>Metazoa</taxon>
        <taxon>Chordata</taxon>
        <taxon>Craniata</taxon>
        <taxon>Vertebrata</taxon>
        <taxon>Euteleostomi</taxon>
        <taxon>Actinopterygii</taxon>
        <taxon>Neopterygii</taxon>
        <taxon>Teleostei</taxon>
        <taxon>Neoteleostei</taxon>
        <taxon>Acanthomorphata</taxon>
        <taxon>Ovalentaria</taxon>
        <taxon>Cichlomorphae</taxon>
        <taxon>Cichliformes</taxon>
        <taxon>Cichlidae</taxon>
        <taxon>New World cichlids</taxon>
        <taxon>Cichlasomatinae</taxon>
        <taxon>Heroini</taxon>
        <taxon>Amphilophus</taxon>
    </lineage>
</organism>
<evidence type="ECO:0000259" key="7">
    <source>
        <dbReference type="PROSITE" id="PS50950"/>
    </source>
</evidence>
<dbReference type="GO" id="GO:0003700">
    <property type="term" value="F:DNA-binding transcription factor activity"/>
    <property type="evidence" value="ECO:0007669"/>
    <property type="project" value="UniProtKB-UniRule"/>
</dbReference>
<proteinExistence type="inferred from homology"/>
<keyword evidence="6" id="KW-0804">Transcription</keyword>
<comment type="subcellular location">
    <subcellularLocation>
        <location evidence="6">Nucleus</location>
        <location evidence="6">Nucleoplasm</location>
    </subcellularLocation>
</comment>
<reference evidence="8" key="2">
    <citation type="submission" date="2025-09" db="UniProtKB">
        <authorList>
            <consortium name="Ensembl"/>
        </authorList>
    </citation>
    <scope>IDENTIFICATION</scope>
</reference>
<name>A0A3Q0S6N0_AMPCI</name>
<evidence type="ECO:0000256" key="3">
    <source>
        <dbReference type="ARBA" id="ARBA00022833"/>
    </source>
</evidence>
<evidence type="ECO:0000256" key="1">
    <source>
        <dbReference type="ARBA" id="ARBA00022723"/>
    </source>
</evidence>
<evidence type="ECO:0000256" key="5">
    <source>
        <dbReference type="PROSITE-ProRule" id="PRU00309"/>
    </source>
</evidence>
<evidence type="ECO:0000256" key="2">
    <source>
        <dbReference type="ARBA" id="ARBA00022771"/>
    </source>
</evidence>
<evidence type="ECO:0000313" key="8">
    <source>
        <dbReference type="Ensembl" id="ENSACIP00000018477.1"/>
    </source>
</evidence>
<comment type="similarity">
    <text evidence="6">Belongs to the THAP1 family.</text>
</comment>
<dbReference type="Pfam" id="PF05485">
    <property type="entry name" value="THAP"/>
    <property type="match status" value="1"/>
</dbReference>
<dbReference type="InterPro" id="IPR038441">
    <property type="entry name" value="THAP_Znf_sf"/>
</dbReference>
<dbReference type="GO" id="GO:0008270">
    <property type="term" value="F:zinc ion binding"/>
    <property type="evidence" value="ECO:0007669"/>
    <property type="project" value="UniProtKB-KW"/>
</dbReference>
<evidence type="ECO:0000313" key="9">
    <source>
        <dbReference type="Proteomes" id="UP000261340"/>
    </source>
</evidence>
<dbReference type="InterPro" id="IPR006612">
    <property type="entry name" value="THAP_Znf"/>
</dbReference>
<keyword evidence="9" id="KW-1185">Reference proteome</keyword>
<keyword evidence="6" id="KW-0805">Transcription regulation</keyword>
<dbReference type="PANTHER" id="PTHR46600">
    <property type="entry name" value="THAP DOMAIN-CONTAINING"/>
    <property type="match status" value="1"/>
</dbReference>
<dbReference type="SUPFAM" id="SSF57716">
    <property type="entry name" value="Glucocorticoid receptor-like (DNA-binding domain)"/>
    <property type="match status" value="1"/>
</dbReference>
<comment type="function">
    <text evidence="6">DNA-binding transcription regulator that regulates endothelial cell proliferation and G1/S cell-cycle progression. Specifically binds the 5'-[AT]NTNN[GT]GGCA[AGT]-3' core DNA sequence and acts by modulating expression of pRB-E2F cell-cycle target genes.</text>
</comment>
<keyword evidence="6" id="KW-0131">Cell cycle</keyword>
<sequence>RVRKCFPPPASRRDLATILSRYNRVLSFFHFPADEELRRQWIVAIRRENLAIKAHTQVCSRHFEPEDIQEPASETGRRCLKKGAVPAFCLYYRLYKIRYTQPERLSYIEGSSTSTENDLNHTSSQSN</sequence>
<feature type="domain" description="THAP-type" evidence="7">
    <location>
        <begin position="1"/>
        <end position="89"/>
    </location>
</feature>
<dbReference type="Proteomes" id="UP000261340">
    <property type="component" value="Unplaced"/>
</dbReference>
<reference evidence="8" key="1">
    <citation type="submission" date="2025-08" db="UniProtKB">
        <authorList>
            <consortium name="Ensembl"/>
        </authorList>
    </citation>
    <scope>IDENTIFICATION</scope>
</reference>
<dbReference type="GO" id="GO:0006357">
    <property type="term" value="P:regulation of transcription by RNA polymerase II"/>
    <property type="evidence" value="ECO:0007669"/>
    <property type="project" value="TreeGrafter"/>
</dbReference>
<keyword evidence="6" id="KW-0539">Nucleus</keyword>